<comment type="caution">
    <text evidence="1">The sequence shown here is derived from an EMBL/GenBank/DDBJ whole genome shotgun (WGS) entry which is preliminary data.</text>
</comment>
<proteinExistence type="predicted"/>
<accession>A0A415MXH1</accession>
<organism evidence="1 2">
    <name type="scientific">Bacteroides intestinalis</name>
    <dbReference type="NCBI Taxonomy" id="329854"/>
    <lineage>
        <taxon>Bacteria</taxon>
        <taxon>Pseudomonadati</taxon>
        <taxon>Bacteroidota</taxon>
        <taxon>Bacteroidia</taxon>
        <taxon>Bacteroidales</taxon>
        <taxon>Bacteroidaceae</taxon>
        <taxon>Bacteroides</taxon>
    </lineage>
</organism>
<dbReference type="AlphaFoldDB" id="A0A415MXH1"/>
<evidence type="ECO:0008006" key="3">
    <source>
        <dbReference type="Google" id="ProtNLM"/>
    </source>
</evidence>
<dbReference type="EMBL" id="QRPE01000036">
    <property type="protein sequence ID" value="RHL87084.1"/>
    <property type="molecule type" value="Genomic_DNA"/>
</dbReference>
<dbReference type="Proteomes" id="UP000285013">
    <property type="component" value="Unassembled WGS sequence"/>
</dbReference>
<dbReference type="Pfam" id="PF14055">
    <property type="entry name" value="NVEALA"/>
    <property type="match status" value="1"/>
</dbReference>
<dbReference type="RefSeq" id="WP_007660237.1">
    <property type="nucleotide sequence ID" value="NZ_JADNLS010000006.1"/>
</dbReference>
<reference evidence="1 2" key="1">
    <citation type="submission" date="2018-08" db="EMBL/GenBank/DDBJ databases">
        <title>A genome reference for cultivated species of the human gut microbiota.</title>
        <authorList>
            <person name="Zou Y."/>
            <person name="Xue W."/>
            <person name="Luo G."/>
        </authorList>
    </citation>
    <scope>NUCLEOTIDE SEQUENCE [LARGE SCALE GENOMIC DNA]</scope>
    <source>
        <strain evidence="1 2">AF36-16BH</strain>
    </source>
</reference>
<gene>
    <name evidence="1" type="ORF">DWZ95_21270</name>
</gene>
<evidence type="ECO:0000313" key="2">
    <source>
        <dbReference type="Proteomes" id="UP000285013"/>
    </source>
</evidence>
<protein>
    <recommendedName>
        <fullName evidence="3">NVEALA protein</fullName>
    </recommendedName>
</protein>
<evidence type="ECO:0000313" key="1">
    <source>
        <dbReference type="EMBL" id="RHL87084.1"/>
    </source>
</evidence>
<name>A0A415MXH1_9BACE</name>
<sequence>MKKLVKITVVVAFAAIAGYGVYVNQKTDALSDLALANVEALANGEWGTGFNCRWADANYWFCTPLGDGLGCPCFM</sequence>
<dbReference type="GeneID" id="26157987"/>
<dbReference type="InterPro" id="IPR025905">
    <property type="entry name" value="NVEALA"/>
</dbReference>